<keyword evidence="9" id="KW-1185">Reference proteome</keyword>
<feature type="transmembrane region" description="Helical" evidence="6">
    <location>
        <begin position="94"/>
        <end position="113"/>
    </location>
</feature>
<comment type="caution">
    <text evidence="8">The sequence shown here is derived from an EMBL/GenBank/DDBJ whole genome shotgun (WGS) entry which is preliminary data.</text>
</comment>
<sequence>MAVSAHIQMICLQGDLAVVRYCGNTGDDWGFCACNSEGSVGMEPLSLQVLVIVTGSFLGFQWMFHRGSPGVSQHFCKGFLRLSLTQRTEWNSRAVSTVHAMVVGLFCLYTYIFDEPIQKDPVWGDATLVKLNVAVTTGYLLSDLLLMFTSWESIGEKYFVLHHLAALYAYYYVLSQGILPYFANFRLLSEFSTPFVNQRWFLNALGYPKLSKPSLLNGVAMASMFFLVRIAVIPAYYSHMYSVFGTEDFYRLPLGARHAWVISSVSLDIMNIMWMRRIIRGCLKVLRSAWLRNAGTEMERKKSD</sequence>
<dbReference type="Proteomes" id="UP000324632">
    <property type="component" value="Chromosome 7"/>
</dbReference>
<evidence type="ECO:0000256" key="3">
    <source>
        <dbReference type="ARBA" id="ARBA00022989"/>
    </source>
</evidence>
<dbReference type="SMART" id="SM00724">
    <property type="entry name" value="TLC"/>
    <property type="match status" value="1"/>
</dbReference>
<evidence type="ECO:0000256" key="5">
    <source>
        <dbReference type="PROSITE-ProRule" id="PRU00205"/>
    </source>
</evidence>
<dbReference type="AlphaFoldDB" id="A0A5A9PBP1"/>
<feature type="domain" description="TLC" evidence="7">
    <location>
        <begin position="85"/>
        <end position="287"/>
    </location>
</feature>
<evidence type="ECO:0000256" key="6">
    <source>
        <dbReference type="SAM" id="Phobius"/>
    </source>
</evidence>
<reference evidence="8 9" key="1">
    <citation type="journal article" date="2019" name="Mol. Ecol. Resour.">
        <title>Chromosome-level genome assembly of Triplophysa tibetana, a fish adapted to the harsh high-altitude environment of the Tibetan Plateau.</title>
        <authorList>
            <person name="Yang X."/>
            <person name="Liu H."/>
            <person name="Ma Z."/>
            <person name="Zou Y."/>
            <person name="Zou M."/>
            <person name="Mao Y."/>
            <person name="Li X."/>
            <person name="Wang H."/>
            <person name="Chen T."/>
            <person name="Wang W."/>
            <person name="Yang R."/>
        </authorList>
    </citation>
    <scope>NUCLEOTIDE SEQUENCE [LARGE SCALE GENOMIC DNA]</scope>
    <source>
        <strain evidence="8">TTIB1903HZAU</strain>
        <tissue evidence="8">Muscle</tissue>
    </source>
</reference>
<gene>
    <name evidence="8" type="ORF">E1301_Tti007597</name>
</gene>
<keyword evidence="4 5" id="KW-0472">Membrane</keyword>
<dbReference type="GO" id="GO:0016020">
    <property type="term" value="C:membrane"/>
    <property type="evidence" value="ECO:0007669"/>
    <property type="project" value="UniProtKB-SubCell"/>
</dbReference>
<name>A0A5A9PBP1_9TELE</name>
<dbReference type="GO" id="GO:0005783">
    <property type="term" value="C:endoplasmic reticulum"/>
    <property type="evidence" value="ECO:0007669"/>
    <property type="project" value="TreeGrafter"/>
</dbReference>
<keyword evidence="3 6" id="KW-1133">Transmembrane helix</keyword>
<evidence type="ECO:0000256" key="2">
    <source>
        <dbReference type="ARBA" id="ARBA00022692"/>
    </source>
</evidence>
<comment type="subcellular location">
    <subcellularLocation>
        <location evidence="1">Membrane</location>
        <topology evidence="1">Multi-pass membrane protein</topology>
    </subcellularLocation>
</comment>
<dbReference type="InterPro" id="IPR006634">
    <property type="entry name" value="TLC-dom"/>
</dbReference>
<feature type="transmembrane region" description="Helical" evidence="6">
    <location>
        <begin position="215"/>
        <end position="237"/>
    </location>
</feature>
<dbReference type="PROSITE" id="PS50922">
    <property type="entry name" value="TLC"/>
    <property type="match status" value="1"/>
</dbReference>
<evidence type="ECO:0000256" key="1">
    <source>
        <dbReference type="ARBA" id="ARBA00004141"/>
    </source>
</evidence>
<dbReference type="GO" id="GO:0055088">
    <property type="term" value="P:lipid homeostasis"/>
    <property type="evidence" value="ECO:0007669"/>
    <property type="project" value="TreeGrafter"/>
</dbReference>
<protein>
    <submittedName>
        <fullName evidence="8">Transmembrane protein 56-B</fullName>
    </submittedName>
</protein>
<dbReference type="InterPro" id="IPR050846">
    <property type="entry name" value="TLCD"/>
</dbReference>
<organism evidence="8 9">
    <name type="scientific">Triplophysa tibetana</name>
    <dbReference type="NCBI Taxonomy" id="1572043"/>
    <lineage>
        <taxon>Eukaryota</taxon>
        <taxon>Metazoa</taxon>
        <taxon>Chordata</taxon>
        <taxon>Craniata</taxon>
        <taxon>Vertebrata</taxon>
        <taxon>Euteleostomi</taxon>
        <taxon>Actinopterygii</taxon>
        <taxon>Neopterygii</taxon>
        <taxon>Teleostei</taxon>
        <taxon>Ostariophysi</taxon>
        <taxon>Cypriniformes</taxon>
        <taxon>Nemacheilidae</taxon>
        <taxon>Triplophysa</taxon>
    </lineage>
</organism>
<evidence type="ECO:0000256" key="4">
    <source>
        <dbReference type="ARBA" id="ARBA00023136"/>
    </source>
</evidence>
<evidence type="ECO:0000313" key="8">
    <source>
        <dbReference type="EMBL" id="KAA0719085.1"/>
    </source>
</evidence>
<accession>A0A5A9PBP1</accession>
<dbReference type="PANTHER" id="PTHR13439">
    <property type="entry name" value="CT120 PROTEIN"/>
    <property type="match status" value="1"/>
</dbReference>
<dbReference type="EMBL" id="SOYY01000007">
    <property type="protein sequence ID" value="KAA0719085.1"/>
    <property type="molecule type" value="Genomic_DNA"/>
</dbReference>
<evidence type="ECO:0000313" key="9">
    <source>
        <dbReference type="Proteomes" id="UP000324632"/>
    </source>
</evidence>
<proteinExistence type="predicted"/>
<keyword evidence="2 5" id="KW-0812">Transmembrane</keyword>
<dbReference type="Pfam" id="PF03798">
    <property type="entry name" value="TRAM_LAG1_CLN8"/>
    <property type="match status" value="1"/>
</dbReference>
<evidence type="ECO:0000259" key="7">
    <source>
        <dbReference type="PROSITE" id="PS50922"/>
    </source>
</evidence>
<feature type="transmembrane region" description="Helical" evidence="6">
    <location>
        <begin position="133"/>
        <end position="151"/>
    </location>
</feature>
<dbReference type="PANTHER" id="PTHR13439:SF1">
    <property type="entry name" value="TLC DOMAIN-CONTAINING PROTEIN 4"/>
    <property type="match status" value="1"/>
</dbReference>